<evidence type="ECO:0000259" key="12">
    <source>
        <dbReference type="PROSITE" id="PS51157"/>
    </source>
</evidence>
<comment type="similarity">
    <text evidence="8 10">Belongs to the E3 ubiquitin-protein ligase UBR1-like family.</text>
</comment>
<dbReference type="Gene3D" id="3.30.1390.10">
    <property type="match status" value="1"/>
</dbReference>
<dbReference type="InterPro" id="IPR003126">
    <property type="entry name" value="Znf_UBR"/>
</dbReference>
<feature type="region of interest" description="Disordered" evidence="11">
    <location>
        <begin position="1320"/>
        <end position="1341"/>
    </location>
</feature>
<dbReference type="Pfam" id="PF18995">
    <property type="entry name" value="PRT6_C"/>
    <property type="match status" value="1"/>
</dbReference>
<feature type="domain" description="UBR-type" evidence="12">
    <location>
        <begin position="425"/>
        <end position="496"/>
    </location>
</feature>
<evidence type="ECO:0000256" key="3">
    <source>
        <dbReference type="ARBA" id="ARBA00022679"/>
    </source>
</evidence>
<dbReference type="SMART" id="SM00396">
    <property type="entry name" value="ZnF_UBR1"/>
    <property type="match status" value="1"/>
</dbReference>
<dbReference type="SUPFAM" id="SSF54736">
    <property type="entry name" value="ClpS-like"/>
    <property type="match status" value="1"/>
</dbReference>
<dbReference type="Pfam" id="PF22960">
    <property type="entry name" value="WHD_UBR1"/>
    <property type="match status" value="1"/>
</dbReference>
<proteinExistence type="inferred from homology"/>
<protein>
    <recommendedName>
        <fullName evidence="10">E3 ubiquitin-protein ligase</fullName>
        <ecNumber evidence="10">2.3.2.27</ecNumber>
    </recommendedName>
</protein>
<gene>
    <name evidence="13" type="ORF">AAG570_007745</name>
</gene>
<keyword evidence="4 10" id="KW-0479">Metal-binding</keyword>
<dbReference type="Pfam" id="PF02207">
    <property type="entry name" value="zf-UBR"/>
    <property type="match status" value="1"/>
</dbReference>
<dbReference type="InterPro" id="IPR014719">
    <property type="entry name" value="Ribosomal_bL12_C/ClpS-like"/>
</dbReference>
<evidence type="ECO:0000256" key="9">
    <source>
        <dbReference type="PROSITE-ProRule" id="PRU00508"/>
    </source>
</evidence>
<evidence type="ECO:0000256" key="11">
    <source>
        <dbReference type="SAM" id="MobiDB-lite"/>
    </source>
</evidence>
<dbReference type="EC" id="2.3.2.27" evidence="10"/>
<feature type="region of interest" description="Disordered" evidence="11">
    <location>
        <begin position="1611"/>
        <end position="1632"/>
    </location>
</feature>
<dbReference type="PANTHER" id="PTHR21497">
    <property type="entry name" value="UBIQUITIN LIGASE E3 ALPHA-RELATED"/>
    <property type="match status" value="1"/>
</dbReference>
<dbReference type="GO" id="GO:0008270">
    <property type="term" value="F:zinc ion binding"/>
    <property type="evidence" value="ECO:0007669"/>
    <property type="project" value="UniProtKB-UniRule"/>
</dbReference>
<keyword evidence="14" id="KW-1185">Reference proteome</keyword>
<dbReference type="SUPFAM" id="SSF46785">
    <property type="entry name" value="Winged helix' DNA-binding domain"/>
    <property type="match status" value="1"/>
</dbReference>
<dbReference type="PROSITE" id="PS51157">
    <property type="entry name" value="ZF_UBR"/>
    <property type="match status" value="1"/>
</dbReference>
<keyword evidence="3 10" id="KW-0808">Transferase</keyword>
<evidence type="ECO:0000256" key="2">
    <source>
        <dbReference type="ARBA" id="ARBA00004906"/>
    </source>
</evidence>
<dbReference type="InterPro" id="IPR039164">
    <property type="entry name" value="UBR1-like"/>
</dbReference>
<dbReference type="EMBL" id="JBFDAA010000021">
    <property type="protein sequence ID" value="KAL1114921.1"/>
    <property type="molecule type" value="Genomic_DNA"/>
</dbReference>
<dbReference type="PANTHER" id="PTHR21497:SF24">
    <property type="entry name" value="E3 UBIQUITIN-PROTEIN LIGASE UBR1"/>
    <property type="match status" value="1"/>
</dbReference>
<keyword evidence="5 10" id="KW-0863">Zinc-finger</keyword>
<dbReference type="GO" id="GO:0016567">
    <property type="term" value="P:protein ubiquitination"/>
    <property type="evidence" value="ECO:0007669"/>
    <property type="project" value="UniProtKB-UniRule"/>
</dbReference>
<evidence type="ECO:0000256" key="5">
    <source>
        <dbReference type="ARBA" id="ARBA00022771"/>
    </source>
</evidence>
<comment type="function">
    <text evidence="10">Ubiquitin ligase protein which is a component of the N-end rule pathway. Recognizes and binds to proteins bearing specific N-terminal residues that are destabilizing according to the N-end rule, leading to their ubiquitination and subsequent degradation.</text>
</comment>
<feature type="compositionally biased region" description="Polar residues" evidence="11">
    <location>
        <begin position="1320"/>
        <end position="1332"/>
    </location>
</feature>
<dbReference type="GO" id="GO:0071596">
    <property type="term" value="P:ubiquitin-dependent protein catabolic process via the N-end rule pathway"/>
    <property type="evidence" value="ECO:0007669"/>
    <property type="project" value="UniProtKB-UniRule"/>
</dbReference>
<evidence type="ECO:0000256" key="8">
    <source>
        <dbReference type="ARBA" id="ARBA00046341"/>
    </source>
</evidence>
<keyword evidence="7 10" id="KW-0862">Zinc</keyword>
<feature type="zinc finger region" description="UBR-type" evidence="9">
    <location>
        <begin position="425"/>
        <end position="496"/>
    </location>
</feature>
<name>A0ABD0XUH4_9HEMI</name>
<evidence type="ECO:0000256" key="6">
    <source>
        <dbReference type="ARBA" id="ARBA00022786"/>
    </source>
</evidence>
<comment type="pathway">
    <text evidence="2 10">Protein modification; protein ubiquitination.</text>
</comment>
<organism evidence="13 14">
    <name type="scientific">Ranatra chinensis</name>
    <dbReference type="NCBI Taxonomy" id="642074"/>
    <lineage>
        <taxon>Eukaryota</taxon>
        <taxon>Metazoa</taxon>
        <taxon>Ecdysozoa</taxon>
        <taxon>Arthropoda</taxon>
        <taxon>Hexapoda</taxon>
        <taxon>Insecta</taxon>
        <taxon>Pterygota</taxon>
        <taxon>Neoptera</taxon>
        <taxon>Paraneoptera</taxon>
        <taxon>Hemiptera</taxon>
        <taxon>Heteroptera</taxon>
        <taxon>Panheteroptera</taxon>
        <taxon>Nepomorpha</taxon>
        <taxon>Nepidae</taxon>
        <taxon>Ranatrinae</taxon>
        <taxon>Ranatra</taxon>
    </lineage>
</organism>
<sequence length="2134" mass="240033">MFHKNKTQETTENVLVILSLVRSPIPRLRLREASSLICANDGSKDSSNTSPVSKAFIWNDQLREAKLCNITMNATVKKMPASPNTDSCVMKSKNIEKSSSDFGQSDLVCNLAVPESKKEACEKMNETNVNKVDWSKVPSKKKKTFTRVVNGHYIMDDNYNTDIGQDSASPNLKTDNTIAKEVHTSPKMCTSRGSPTNPRQKPLLSREKDQKLPKKTNLFDPFSTGDQKCDIEKSNEKLNAVQNEEELGNCAQELISPSEAERRLHEETTAATDILSQLVAEHSISQFVTSCGSDDKVQMQLNEVMQDLVVLNQMSGDTVNAIESNVSHLINMEIDSEFSGPTTPCVCTWMDKFEEGTLTSKDFREHWRVWVPQIFSPQINSSCLEWTIKEDTAQEVLIDTLEEFICNGETKDVFSYLAELDNPPAVCGRVFKMGEPTYNCRECGMDSTCVLCVDCFKHSVHRTHKYKMGTSSGGGCCDCGDEEAWRIEPYCSIHLMGVEKRTDGNKLPSDMEERANIVFSTVLRYAYQLLTLKSSPSLPADLKLTDGNLVDVYGTADTYCTVLYNDETHTFEQVIGTLTRVIKCSQREAIEFVTNIDREGRAVVKCSILQHCDDLKTEIERYTSRHGTRPLKVLVVHSHVIAHQIFALRLLTWLRKVITPSERFRSLFGVVVLQVNPPETSIIEGILLRDSTLWKSTRLHWHRLFISGMLMEYESKKSFAQVFTKNYGTIMKDFISDDHDHSFSVASLAVQIYTVPTLAHFLIAHENALLILFNTFISECSRKCNNLGKLEFERNAPSGPFKRAIYVLYDLRYLLGVPPNSWDDDLRTGFLQGVSLVLVLLNYMQGMDSVTRQVGQHMEYEPEWESAFNLHIKLSPVITMILRWCASDRIVLIKAYRSTLKKLYENPSFDPLQIGEVRELADHSASCLQYDVASQPVSIHLPLSRFLAGLHLHLEKYGLTFDSPEVQLGSKQTPEQIIEPVLRTQVMIAQVHAGMWRRNGYSLSNQIYLYHNVKCRGEMLDKDIVLLQVGASLIESNEFLIHVLNKFNLINWANPQFEDKTLKNPEEDSIRQTISLVEEFLSLIITIIGERYNPGVGKVTSDDCIKKEIIQQLCIKPLSHSELNKTLPDDMNNENIMERVAADVAVFKKSSQASGRGVYELKPEFADRYNVFFYHYTKEELSKSEEEQRKRRKAASGLECCPPPVLPPLSESFSMVANLLQCDVMLHIMKIILERSVNLRARSFSEAQVQKVLHLIGYALQEEEQQYSQFITFTDRAEKWNIEPLLDSLCGSARVEAHKDLIQWTLNKFRQVAAPKSQVNVTTGLSNSSSQESKTEQAGKEFRAKLAAERRAKIMAQMAAMQKNFMKDNAQLFEDAQTSLDKSEDYGKTNMDSSGPCNGSPVALGTHQSKCVITERKYTCILCQEDQTVTPNGPAMVLAAFVQKSTVLCRSRAELNEQEDENTEPLFLTSNLGPAAHTSSCGHVMHSSCWQKYFENVLAKENRRPYRLRQPSSFDIEKNEYLCPLCECLNNTVLPLIPMLSTLPNAKSKESVELTFANWLDASLIAIKHKKKLEKTICSAGDVLKAGVSASKKMKEEPKPVNVQAATMGGTAAPAPTAQIPDGNSVDTDDTDDEDTIATVNKFIALGESDVIMQLRVYTGAETTGELSSDESTDSSDVSIEPGLSTDLLDMILFFSQATYTKGLCVHPHIDDPRVPLLTWKSCAYTIHALEWLLRYMDKPLLGDLSCRQQDCLESLIRLSGVLGTAWQHTQVINGHGVRLLTIVIDNKPSDPAVTDWDSFGVLVPLTTSLPNMFYSDPVPVPVGTLLELHSFTLMFYSNVAQIIINSDLSINCSAEKGGVVHEETKCLESLMKLLKDCHIYDTNITWTLIKESSLPFLRCCAIFYHYLTGVPAPQALTEIGGDTFENLCCYLGIPSLCKELLDHPAVYKLFKQWGSHDKIMAMRVNGHPLRSMTAMNELVCLPEDYSELINTVSLFTCPNSDREDSRNPTMCLVCGSMLCSQTYCCQTELNKTLVGACTFHANTCGAGAGIFLRIRDCEILLLASPNRGCFMTPPYLDDYGETDQGLRRGNPLRLCHERYKKLQLIWLSHCIYEEIARALESTHSLINTQWQHL</sequence>
<dbReference type="FunFam" id="2.10.110.30:FF:000001">
    <property type="entry name" value="E3 ubiquitin-protein ligase UBR2 isoform 1"/>
    <property type="match status" value="1"/>
</dbReference>
<dbReference type="Proteomes" id="UP001558652">
    <property type="component" value="Unassembled WGS sequence"/>
</dbReference>
<evidence type="ECO:0000313" key="14">
    <source>
        <dbReference type="Proteomes" id="UP001558652"/>
    </source>
</evidence>
<evidence type="ECO:0000256" key="10">
    <source>
        <dbReference type="RuleBase" id="RU366018"/>
    </source>
</evidence>
<dbReference type="Pfam" id="PF02617">
    <property type="entry name" value="ClpS"/>
    <property type="match status" value="1"/>
</dbReference>
<comment type="caution">
    <text evidence="13">The sequence shown here is derived from an EMBL/GenBank/DDBJ whole genome shotgun (WGS) entry which is preliminary data.</text>
</comment>
<evidence type="ECO:0000256" key="1">
    <source>
        <dbReference type="ARBA" id="ARBA00000900"/>
    </source>
</evidence>
<dbReference type="Gene3D" id="2.10.110.30">
    <property type="match status" value="1"/>
</dbReference>
<dbReference type="InterPro" id="IPR044046">
    <property type="entry name" value="E3_ligase_UBR-like_C"/>
</dbReference>
<dbReference type="GO" id="GO:0061630">
    <property type="term" value="F:ubiquitin protein ligase activity"/>
    <property type="evidence" value="ECO:0007669"/>
    <property type="project" value="UniProtKB-UniRule"/>
</dbReference>
<evidence type="ECO:0000313" key="13">
    <source>
        <dbReference type="EMBL" id="KAL1114921.1"/>
    </source>
</evidence>
<keyword evidence="6 10" id="KW-0833">Ubl conjugation pathway</keyword>
<accession>A0ABD0XUH4</accession>
<reference evidence="13 14" key="1">
    <citation type="submission" date="2024-07" db="EMBL/GenBank/DDBJ databases">
        <title>Chromosome-level genome assembly of the water stick insect Ranatra chinensis (Heteroptera: Nepidae).</title>
        <authorList>
            <person name="Liu X."/>
        </authorList>
    </citation>
    <scope>NUCLEOTIDE SEQUENCE [LARGE SCALE GENOMIC DNA]</scope>
    <source>
        <strain evidence="13">Cailab_2021Rc</strain>
        <tissue evidence="13">Muscle</tissue>
    </source>
</reference>
<feature type="region of interest" description="Disordered" evidence="11">
    <location>
        <begin position="183"/>
        <end position="219"/>
    </location>
</feature>
<dbReference type="InterPro" id="IPR036390">
    <property type="entry name" value="WH_DNA-bd_sf"/>
</dbReference>
<dbReference type="InterPro" id="IPR003769">
    <property type="entry name" value="ClpS_core"/>
</dbReference>
<evidence type="ECO:0000256" key="7">
    <source>
        <dbReference type="ARBA" id="ARBA00022833"/>
    </source>
</evidence>
<evidence type="ECO:0000256" key="4">
    <source>
        <dbReference type="ARBA" id="ARBA00022723"/>
    </source>
</evidence>
<dbReference type="CDD" id="cd19672">
    <property type="entry name" value="UBR-box_UBR1_like"/>
    <property type="match status" value="1"/>
</dbReference>
<feature type="compositionally biased region" description="Polar residues" evidence="11">
    <location>
        <begin position="187"/>
        <end position="199"/>
    </location>
</feature>
<comment type="catalytic activity">
    <reaction evidence="1 10">
        <text>S-ubiquitinyl-[E2 ubiquitin-conjugating enzyme]-L-cysteine + [acceptor protein]-L-lysine = [E2 ubiquitin-conjugating enzyme]-L-cysteine + N(6)-ubiquitinyl-[acceptor protein]-L-lysine.</text>
        <dbReference type="EC" id="2.3.2.27"/>
    </reaction>
</comment>
<dbReference type="InterPro" id="IPR055194">
    <property type="entry name" value="UBR1-like_WH"/>
</dbReference>